<evidence type="ECO:0000313" key="2">
    <source>
        <dbReference type="Proteomes" id="UP001501358"/>
    </source>
</evidence>
<comment type="caution">
    <text evidence="1">The sequence shown here is derived from an EMBL/GenBank/DDBJ whole genome shotgun (WGS) entry which is preliminary data.</text>
</comment>
<dbReference type="EMBL" id="BAAATA010000020">
    <property type="protein sequence ID" value="GAA2495768.1"/>
    <property type="molecule type" value="Genomic_DNA"/>
</dbReference>
<sequence length="75" mass="8465">MSAADGDRSFPQELVRRYVTCGQGRVRRYLKLLHGNFTRLDDPDRARFLHALAADARQITDEDLHALLAADSRPG</sequence>
<evidence type="ECO:0000313" key="1">
    <source>
        <dbReference type="EMBL" id="GAA2495768.1"/>
    </source>
</evidence>
<organism evidence="1 2">
    <name type="scientific">Streptomyces thermolineatus</name>
    <dbReference type="NCBI Taxonomy" id="44033"/>
    <lineage>
        <taxon>Bacteria</taxon>
        <taxon>Bacillati</taxon>
        <taxon>Actinomycetota</taxon>
        <taxon>Actinomycetes</taxon>
        <taxon>Kitasatosporales</taxon>
        <taxon>Streptomycetaceae</taxon>
        <taxon>Streptomyces</taxon>
    </lineage>
</organism>
<reference evidence="1 2" key="1">
    <citation type="journal article" date="2019" name="Int. J. Syst. Evol. Microbiol.">
        <title>The Global Catalogue of Microorganisms (GCM) 10K type strain sequencing project: providing services to taxonomists for standard genome sequencing and annotation.</title>
        <authorList>
            <consortium name="The Broad Institute Genomics Platform"/>
            <consortium name="The Broad Institute Genome Sequencing Center for Infectious Disease"/>
            <person name="Wu L."/>
            <person name="Ma J."/>
        </authorList>
    </citation>
    <scope>NUCLEOTIDE SEQUENCE [LARGE SCALE GENOMIC DNA]</scope>
    <source>
        <strain evidence="1 2">JCM 6307</strain>
    </source>
</reference>
<name>A0ABN3M6I4_9ACTN</name>
<dbReference type="Proteomes" id="UP001501358">
    <property type="component" value="Unassembled WGS sequence"/>
</dbReference>
<keyword evidence="2" id="KW-1185">Reference proteome</keyword>
<dbReference type="Pfam" id="PF19463">
    <property type="entry name" value="DUF6000"/>
    <property type="match status" value="1"/>
</dbReference>
<dbReference type="InterPro" id="IPR046042">
    <property type="entry name" value="DUF6000"/>
</dbReference>
<accession>A0ABN3M6I4</accession>
<protein>
    <submittedName>
        <fullName evidence="1">Uncharacterized protein</fullName>
    </submittedName>
</protein>
<gene>
    <name evidence="1" type="ORF">GCM10010406_35020</name>
</gene>
<proteinExistence type="predicted"/>